<reference evidence="2" key="1">
    <citation type="journal article" date="2015" name="Nature">
        <title>Complex archaea that bridge the gap between prokaryotes and eukaryotes.</title>
        <authorList>
            <person name="Spang A."/>
            <person name="Saw J.H."/>
            <person name="Jorgensen S.L."/>
            <person name="Zaremba-Niedzwiedzka K."/>
            <person name="Martijn J."/>
            <person name="Lind A.E."/>
            <person name="van Eijk R."/>
            <person name="Schleper C."/>
            <person name="Guy L."/>
            <person name="Ettema T.J."/>
        </authorList>
    </citation>
    <scope>NUCLEOTIDE SEQUENCE</scope>
</reference>
<proteinExistence type="predicted"/>
<dbReference type="EMBL" id="LAZR01011770">
    <property type="protein sequence ID" value="KKM59940.1"/>
    <property type="molecule type" value="Genomic_DNA"/>
</dbReference>
<organism evidence="2">
    <name type="scientific">marine sediment metagenome</name>
    <dbReference type="NCBI Taxonomy" id="412755"/>
    <lineage>
        <taxon>unclassified sequences</taxon>
        <taxon>metagenomes</taxon>
        <taxon>ecological metagenomes</taxon>
    </lineage>
</organism>
<accession>A0A0F9L7A1</accession>
<evidence type="ECO:0000313" key="2">
    <source>
        <dbReference type="EMBL" id="KKM59940.1"/>
    </source>
</evidence>
<comment type="caution">
    <text evidence="2">The sequence shown here is derived from an EMBL/GenBank/DDBJ whole genome shotgun (WGS) entry which is preliminary data.</text>
</comment>
<protein>
    <submittedName>
        <fullName evidence="2">Uncharacterized protein</fullName>
    </submittedName>
</protein>
<dbReference type="AlphaFoldDB" id="A0A0F9L7A1"/>
<sequence length="57" mass="6239">MIGPRSLTEIRADRIRLHLSALHRDARSSEEEALITSLGDKLLDGPPVSDGSREDGK</sequence>
<evidence type="ECO:0000256" key="1">
    <source>
        <dbReference type="SAM" id="MobiDB-lite"/>
    </source>
</evidence>
<gene>
    <name evidence="2" type="ORF">LCGC14_1546870</name>
</gene>
<name>A0A0F9L7A1_9ZZZZ</name>
<feature type="region of interest" description="Disordered" evidence="1">
    <location>
        <begin position="25"/>
        <end position="57"/>
    </location>
</feature>